<accession>A0A426U3F2</accession>
<evidence type="ECO:0000313" key="3">
    <source>
        <dbReference type="Proteomes" id="UP000280307"/>
    </source>
</evidence>
<feature type="transmembrane region" description="Helical" evidence="1">
    <location>
        <begin position="12"/>
        <end position="32"/>
    </location>
</feature>
<keyword evidence="1" id="KW-1133">Transmembrane helix</keyword>
<gene>
    <name evidence="2" type="ORF">EI684_07295</name>
</gene>
<proteinExistence type="predicted"/>
<dbReference type="Proteomes" id="UP000280307">
    <property type="component" value="Unassembled WGS sequence"/>
</dbReference>
<protein>
    <submittedName>
        <fullName evidence="2">Uncharacterized protein</fullName>
    </submittedName>
</protein>
<evidence type="ECO:0000313" key="2">
    <source>
        <dbReference type="EMBL" id="RRR74357.1"/>
    </source>
</evidence>
<name>A0A426U3F2_9CHLR</name>
<feature type="transmembrane region" description="Helical" evidence="1">
    <location>
        <begin position="82"/>
        <end position="100"/>
    </location>
</feature>
<sequence>MNVVSVTRPEHLPFQVARTTASLATIYAMALAGLERSLPIKPSWVAAEVIGGVMLVGLPVMLGARNATAQGQTVTWQDYERMVMAGFIGAGLPICIWQALEYAALPHLR</sequence>
<keyword evidence="1" id="KW-0812">Transmembrane</keyword>
<evidence type="ECO:0000256" key="1">
    <source>
        <dbReference type="SAM" id="Phobius"/>
    </source>
</evidence>
<organism evidence="2 3">
    <name type="scientific">Candidatus Viridilinea halotolerans</name>
    <dbReference type="NCBI Taxonomy" id="2491704"/>
    <lineage>
        <taxon>Bacteria</taxon>
        <taxon>Bacillati</taxon>
        <taxon>Chloroflexota</taxon>
        <taxon>Chloroflexia</taxon>
        <taxon>Chloroflexales</taxon>
        <taxon>Chloroflexineae</taxon>
        <taxon>Oscillochloridaceae</taxon>
        <taxon>Candidatus Viridilinea</taxon>
    </lineage>
</organism>
<feature type="transmembrane region" description="Helical" evidence="1">
    <location>
        <begin position="44"/>
        <end position="62"/>
    </location>
</feature>
<dbReference type="EMBL" id="RSAS01000279">
    <property type="protein sequence ID" value="RRR74357.1"/>
    <property type="molecule type" value="Genomic_DNA"/>
</dbReference>
<reference evidence="2 3" key="1">
    <citation type="submission" date="2018-12" db="EMBL/GenBank/DDBJ databases">
        <title>Genome Sequence of Candidatus Viridilinea halotolerans isolated from saline sulfide-rich spring.</title>
        <authorList>
            <person name="Grouzdev D.S."/>
            <person name="Burganskaya E.I."/>
            <person name="Krutkina M.S."/>
            <person name="Sukhacheva M.V."/>
            <person name="Gorlenko V.M."/>
        </authorList>
    </citation>
    <scope>NUCLEOTIDE SEQUENCE [LARGE SCALE GENOMIC DNA]</scope>
    <source>
        <strain evidence="2">Chok-6</strain>
    </source>
</reference>
<comment type="caution">
    <text evidence="2">The sequence shown here is derived from an EMBL/GenBank/DDBJ whole genome shotgun (WGS) entry which is preliminary data.</text>
</comment>
<keyword evidence="1" id="KW-0472">Membrane</keyword>
<dbReference type="AlphaFoldDB" id="A0A426U3F2"/>